<feature type="compositionally biased region" description="Polar residues" evidence="1">
    <location>
        <begin position="647"/>
        <end position="664"/>
    </location>
</feature>
<feature type="region of interest" description="Disordered" evidence="1">
    <location>
        <begin position="806"/>
        <end position="840"/>
    </location>
</feature>
<feature type="region of interest" description="Disordered" evidence="1">
    <location>
        <begin position="1074"/>
        <end position="1110"/>
    </location>
</feature>
<dbReference type="RefSeq" id="XP_011206200.2">
    <property type="nucleotide sequence ID" value="XM_011207898.4"/>
</dbReference>
<feature type="compositionally biased region" description="Low complexity" evidence="1">
    <location>
        <begin position="612"/>
        <end position="646"/>
    </location>
</feature>
<feature type="compositionally biased region" description="Low complexity" evidence="1">
    <location>
        <begin position="689"/>
        <end position="735"/>
    </location>
</feature>
<feature type="compositionally biased region" description="Polar residues" evidence="1">
    <location>
        <begin position="515"/>
        <end position="527"/>
    </location>
</feature>
<feature type="region of interest" description="Disordered" evidence="1">
    <location>
        <begin position="449"/>
        <end position="674"/>
    </location>
</feature>
<feature type="compositionally biased region" description="Low complexity" evidence="1">
    <location>
        <begin position="806"/>
        <end position="822"/>
    </location>
</feature>
<feature type="compositionally biased region" description="Low complexity" evidence="1">
    <location>
        <begin position="743"/>
        <end position="769"/>
    </location>
</feature>
<evidence type="ECO:0000313" key="2">
    <source>
        <dbReference type="Proteomes" id="UP001652620"/>
    </source>
</evidence>
<feature type="region of interest" description="Disordered" evidence="1">
    <location>
        <begin position="689"/>
        <end position="782"/>
    </location>
</feature>
<evidence type="ECO:0000313" key="3">
    <source>
        <dbReference type="RefSeq" id="XP_011206200.2"/>
    </source>
</evidence>
<feature type="compositionally biased region" description="Low complexity" evidence="1">
    <location>
        <begin position="33"/>
        <end position="42"/>
    </location>
</feature>
<protein>
    <submittedName>
        <fullName evidence="3">Neurogenic protein mastermind isoform X2</fullName>
    </submittedName>
</protein>
<feature type="compositionally biased region" description="Polar residues" evidence="1">
    <location>
        <begin position="770"/>
        <end position="779"/>
    </location>
</feature>
<dbReference type="OrthoDB" id="5982619at2759"/>
<feature type="region of interest" description="Disordered" evidence="1">
    <location>
        <begin position="1246"/>
        <end position="1265"/>
    </location>
</feature>
<feature type="region of interest" description="Disordered" evidence="1">
    <location>
        <begin position="1"/>
        <end position="44"/>
    </location>
</feature>
<organism evidence="2 3">
    <name type="scientific">Bactrocera dorsalis</name>
    <name type="common">Oriental fruit fly</name>
    <name type="synonym">Dacus dorsalis</name>
    <dbReference type="NCBI Taxonomy" id="27457"/>
    <lineage>
        <taxon>Eukaryota</taxon>
        <taxon>Metazoa</taxon>
        <taxon>Ecdysozoa</taxon>
        <taxon>Arthropoda</taxon>
        <taxon>Hexapoda</taxon>
        <taxon>Insecta</taxon>
        <taxon>Pterygota</taxon>
        <taxon>Neoptera</taxon>
        <taxon>Endopterygota</taxon>
        <taxon>Diptera</taxon>
        <taxon>Brachycera</taxon>
        <taxon>Muscomorpha</taxon>
        <taxon>Tephritoidea</taxon>
        <taxon>Tephritidae</taxon>
        <taxon>Bactrocera</taxon>
        <taxon>Bactrocera</taxon>
    </lineage>
</organism>
<feature type="compositionally biased region" description="Low complexity" evidence="1">
    <location>
        <begin position="449"/>
        <end position="490"/>
    </location>
</feature>
<dbReference type="GeneID" id="105228185"/>
<sequence length="1340" mass="139568">MCRAQKQQKFLKRPADDVDNGSETFEPPHKLPNNNNNCNNNNGSENLTKFSVHIVQKLEFTTSAANSQPQQISTNVTVKALTNTSVKSESDVGGNGGSTGSGGCGGTTTGPGGNSGGPNDPQNGGISNNARGNTGNSGGANGGGGNSATGTNINNLMSGHNNSNTTQQQQKLGLGNLSNLVECKREPDQDFADLAGLEKESGPNSNFPGFPDLMGDDIINDLQDFNPDLFSFDEKPLLDIKTEDGIKVEPPNAQDLINSLNVKSENVMADFNATFGNGGGGMNVGGANNVPNVANSGGIGGPMNGPPHADPQTMNKMRQFLNGPDNGQMTSLAAQTLKQMAEQHQHKNAMGGMGGFPRPQMHQSQQGQIMGGGGPNNRYNDYGNFGSDFGIGPNGSQQQQHLPQFQQKVPGNGSMAGPGPFVGMQQSFLDIKQELFYSSQNDFDLKRLQQQAQMHQQQQQQHHTQQNHPQPTQNSHGPNGPKMGPNNNSGSFSKPGQPQTQQQQYSPYNSPMGATGNQSPAGQSFMQGPNRGPSGSGGISGGIGVGNSCSNGGPPNMTAQHPQNNTQQRGGPQSVPPLNVNSGTSGMGGGPSVSGASGSNNQNGSGGGINAGAGNANSSQSGPNLHQQQQQQQSTTTTLQMKQTQQLHITQQGGAHGIQVSSGQHLHLSGDMKSSVSVAAQQGIQFFNHQQQQPHGSSAQQQQQPHGQQHQNTQNSQQQQQSQQQQNQNLNHGNGPSDGFSISQTQSLNFTQQQQQQHAQQQATQQNQQMPSNMRQRQTQAQAQAQAAAAAAAAASAALAQVSSTNVGSPVVPNNNNNTNNGVPGGVGNLMGQQSNSVSGNVHGGPVPQSVTIGGGGGDTIGPSGMNNISGMGGNVSIGGTNQMGGTNGSGLGGMMSNNSLSHINAQNGPNTAAAAMMMGATPNSGPPMNINQAKFLQQQQMMRVQAIQQQHMGGSRPPPPEYKASQAQLMQAQMMQQNVGGVGGRFPNASAQAAAMRRMTQQPIPPSGPMMRPQHAMYMQHSAVAGSRSSMGVFNGPMGTQQRPPNVQVTPDGMPMGSQQEWRHMMMSQQQQMSFGGGPGGPMRQGAGSFGGGGFLPSAGGVGPMSGGGVQNHGMQLTPSQIQQQMMRQQQVQQQQQMLANAGGSGGPSSVQMQQMLQQHHQQQQGGPGNIMTQMQMTSLHMSQSQQQMTMQQQQFVQQTASTATAHQQHTQMMQISQNVGSSNASTGGMVSGSVGVPSIGPSASTTGSLGSGTNNLGSNNNNITGNNMTAATAAQSTNTSAASNTVNAINQTINSVVASSNDLCLEFLDNLPVDSGNFSTQDLINSLDNDNFNLQDIL</sequence>
<feature type="compositionally biased region" description="Polar residues" evidence="1">
    <location>
        <begin position="557"/>
        <end position="571"/>
    </location>
</feature>
<gene>
    <name evidence="3" type="primary">LOC105228185</name>
</gene>
<feature type="compositionally biased region" description="Polar residues" evidence="1">
    <location>
        <begin position="156"/>
        <end position="170"/>
    </location>
</feature>
<feature type="compositionally biased region" description="Low complexity" evidence="1">
    <location>
        <begin position="117"/>
        <end position="134"/>
    </location>
</feature>
<feature type="compositionally biased region" description="Polar residues" evidence="1">
    <location>
        <begin position="831"/>
        <end position="840"/>
    </location>
</feature>
<proteinExistence type="predicted"/>
<feature type="compositionally biased region" description="Gly residues" evidence="1">
    <location>
        <begin position="135"/>
        <end position="147"/>
    </location>
</feature>
<feature type="compositionally biased region" description="Gly residues" evidence="1">
    <location>
        <begin position="93"/>
        <end position="116"/>
    </location>
</feature>
<feature type="region of interest" description="Disordered" evidence="1">
    <location>
        <begin position="86"/>
        <end position="170"/>
    </location>
</feature>
<dbReference type="Proteomes" id="UP001652620">
    <property type="component" value="Unplaced"/>
</dbReference>
<feature type="compositionally biased region" description="Gly residues" evidence="1">
    <location>
        <begin position="534"/>
        <end position="545"/>
    </location>
</feature>
<accession>A0A6I9VAA4</accession>
<feature type="compositionally biased region" description="Low complexity" evidence="1">
    <location>
        <begin position="593"/>
        <end position="603"/>
    </location>
</feature>
<feature type="compositionally biased region" description="Gly residues" evidence="1">
    <location>
        <begin position="1076"/>
        <end position="1110"/>
    </location>
</feature>
<evidence type="ECO:0000256" key="1">
    <source>
        <dbReference type="SAM" id="MobiDB-lite"/>
    </source>
</evidence>
<keyword evidence="2" id="KW-1185">Reference proteome</keyword>
<reference evidence="3" key="1">
    <citation type="submission" date="2025-08" db="UniProtKB">
        <authorList>
            <consortium name="RefSeq"/>
        </authorList>
    </citation>
    <scope>IDENTIFICATION</scope>
    <source>
        <tissue evidence="3">Adult</tissue>
    </source>
</reference>
<name>A0A6I9VAA4_BACDO</name>